<gene>
    <name evidence="11" type="ORF">OS123_03765</name>
</gene>
<dbReference type="InterPro" id="IPR010920">
    <property type="entry name" value="LSM_dom_sf"/>
</dbReference>
<feature type="region of interest" description="Disordered" evidence="7">
    <location>
        <begin position="293"/>
        <end position="321"/>
    </location>
</feature>
<dbReference type="SUPFAM" id="SSF50182">
    <property type="entry name" value="Sm-like ribonucleoproteins"/>
    <property type="match status" value="1"/>
</dbReference>
<evidence type="ECO:0000313" key="11">
    <source>
        <dbReference type="EMBL" id="MCX7537666.1"/>
    </source>
</evidence>
<dbReference type="Gene3D" id="3.30.70.100">
    <property type="match status" value="1"/>
</dbReference>
<evidence type="ECO:0000256" key="4">
    <source>
        <dbReference type="ARBA" id="ARBA00022692"/>
    </source>
</evidence>
<reference evidence="11" key="1">
    <citation type="submission" date="2022-11" db="EMBL/GenBank/DDBJ databases">
        <title>Corynebacterium sp. isolated from Penguins.</title>
        <authorList>
            <person name="Sedlar K."/>
            <person name="Svec P."/>
        </authorList>
    </citation>
    <scope>NUCLEOTIDE SEQUENCE</scope>
    <source>
        <strain evidence="11">P5875</strain>
    </source>
</reference>
<dbReference type="RefSeq" id="WP_267169168.1">
    <property type="nucleotide sequence ID" value="NZ_JAPMKX010000001.1"/>
</dbReference>
<dbReference type="PANTHER" id="PTHR30460">
    <property type="entry name" value="MODERATE CONDUCTANCE MECHANOSENSITIVE CHANNEL YBIO"/>
    <property type="match status" value="1"/>
</dbReference>
<evidence type="ECO:0000256" key="6">
    <source>
        <dbReference type="ARBA" id="ARBA00023136"/>
    </source>
</evidence>
<comment type="subcellular location">
    <subcellularLocation>
        <location evidence="1">Cell membrane</location>
        <topology evidence="1">Multi-pass membrane protein</topology>
    </subcellularLocation>
</comment>
<evidence type="ECO:0000256" key="3">
    <source>
        <dbReference type="ARBA" id="ARBA00022475"/>
    </source>
</evidence>
<feature type="transmembrane region" description="Helical" evidence="8">
    <location>
        <begin position="114"/>
        <end position="136"/>
    </location>
</feature>
<feature type="domain" description="Mechanosensitive ion channel transmembrane helices 2/3" evidence="10">
    <location>
        <begin position="95"/>
        <end position="133"/>
    </location>
</feature>
<proteinExistence type="inferred from homology"/>
<feature type="transmembrane region" description="Helical" evidence="8">
    <location>
        <begin position="83"/>
        <end position="102"/>
    </location>
</feature>
<keyword evidence="5 8" id="KW-1133">Transmembrane helix</keyword>
<evidence type="ECO:0000256" key="1">
    <source>
        <dbReference type="ARBA" id="ARBA00004651"/>
    </source>
</evidence>
<accession>A0A9Q4CBD3</accession>
<dbReference type="SUPFAM" id="SSF82861">
    <property type="entry name" value="Mechanosensitive channel protein MscS (YggB), transmembrane region"/>
    <property type="match status" value="1"/>
</dbReference>
<dbReference type="GO" id="GO:0008381">
    <property type="term" value="F:mechanosensitive monoatomic ion channel activity"/>
    <property type="evidence" value="ECO:0007669"/>
    <property type="project" value="InterPro"/>
</dbReference>
<keyword evidence="3" id="KW-1003">Cell membrane</keyword>
<dbReference type="Gene3D" id="2.30.30.60">
    <property type="match status" value="1"/>
</dbReference>
<dbReference type="Proteomes" id="UP001070238">
    <property type="component" value="Unassembled WGS sequence"/>
</dbReference>
<comment type="caution">
    <text evidence="11">The sequence shown here is derived from an EMBL/GenBank/DDBJ whole genome shotgun (WGS) entry which is preliminary data.</text>
</comment>
<dbReference type="Pfam" id="PF21088">
    <property type="entry name" value="MS_channel_1st"/>
    <property type="match status" value="1"/>
</dbReference>
<dbReference type="Gene3D" id="1.10.287.1260">
    <property type="match status" value="1"/>
</dbReference>
<evidence type="ECO:0000256" key="8">
    <source>
        <dbReference type="SAM" id="Phobius"/>
    </source>
</evidence>
<evidence type="ECO:0000256" key="7">
    <source>
        <dbReference type="SAM" id="MobiDB-lite"/>
    </source>
</evidence>
<keyword evidence="4 8" id="KW-0812">Transmembrane</keyword>
<dbReference type="SUPFAM" id="SSF82689">
    <property type="entry name" value="Mechanosensitive channel protein MscS (YggB), C-terminal domain"/>
    <property type="match status" value="1"/>
</dbReference>
<sequence>MKDTLRHVFRDKHGLNTDGLIEMAVAVGLILVVAVGIQWTLIILIRRASRHAIERGPGHSLFGESVALVPEGTRDRQRREARITTLSSVARSAVAIFVWGWAGLAILSELGVQVGPLIASAGVAGVALGFGAQSLVKDFLSGIFMLIEDQYGVGDSIDVGDAVGTVEAVSLRLTTIRDVDGTLWFVRNGLIQRVGNSTKGHAVARVDVPVGLSNDVEDAKKAIGDSARAAAASEALKDSVLGDPEVDGVHALAVDHMLIRVRAKVAAGTQWAVRRELLGRIITDLQKRGISTPYPNGIGISAEPPATEGTAGPSGPAAKEN</sequence>
<dbReference type="InterPro" id="IPR011014">
    <property type="entry name" value="MscS_channel_TM-2"/>
</dbReference>
<dbReference type="PANTHER" id="PTHR30460:SF0">
    <property type="entry name" value="MODERATE CONDUCTANCE MECHANOSENSITIVE CHANNEL YBIO"/>
    <property type="match status" value="1"/>
</dbReference>
<name>A0A9Q4CBD3_9CORY</name>
<dbReference type="InterPro" id="IPR006685">
    <property type="entry name" value="MscS_channel_2nd"/>
</dbReference>
<comment type="similarity">
    <text evidence="2">Belongs to the MscS (TC 1.A.23) family.</text>
</comment>
<organism evidence="11 12">
    <name type="scientific">Corynebacterium antarcticum</name>
    <dbReference type="NCBI Taxonomy" id="2800405"/>
    <lineage>
        <taxon>Bacteria</taxon>
        <taxon>Bacillati</taxon>
        <taxon>Actinomycetota</taxon>
        <taxon>Actinomycetes</taxon>
        <taxon>Mycobacteriales</taxon>
        <taxon>Corynebacteriaceae</taxon>
        <taxon>Corynebacterium</taxon>
    </lineage>
</organism>
<dbReference type="InterPro" id="IPR045276">
    <property type="entry name" value="YbiO_bact"/>
</dbReference>
<dbReference type="EMBL" id="JAPMKX010000001">
    <property type="protein sequence ID" value="MCX7537666.1"/>
    <property type="molecule type" value="Genomic_DNA"/>
</dbReference>
<evidence type="ECO:0000256" key="5">
    <source>
        <dbReference type="ARBA" id="ARBA00022989"/>
    </source>
</evidence>
<dbReference type="FunFam" id="2.30.30.60:FF:000001">
    <property type="entry name" value="MscS Mechanosensitive ion channel"/>
    <property type="match status" value="1"/>
</dbReference>
<keyword evidence="6 8" id="KW-0472">Membrane</keyword>
<dbReference type="Pfam" id="PF00924">
    <property type="entry name" value="MS_channel_2nd"/>
    <property type="match status" value="1"/>
</dbReference>
<feature type="transmembrane region" description="Helical" evidence="8">
    <location>
        <begin position="20"/>
        <end position="45"/>
    </location>
</feature>
<feature type="domain" description="Mechanosensitive ion channel MscS" evidence="9">
    <location>
        <begin position="135"/>
        <end position="194"/>
    </location>
</feature>
<dbReference type="InterPro" id="IPR011066">
    <property type="entry name" value="MscS_channel_C_sf"/>
</dbReference>
<dbReference type="InterPro" id="IPR049142">
    <property type="entry name" value="MS_channel_1st"/>
</dbReference>
<dbReference type="GO" id="GO:0005886">
    <property type="term" value="C:plasma membrane"/>
    <property type="evidence" value="ECO:0007669"/>
    <property type="project" value="UniProtKB-SubCell"/>
</dbReference>
<evidence type="ECO:0000256" key="2">
    <source>
        <dbReference type="ARBA" id="ARBA00008017"/>
    </source>
</evidence>
<evidence type="ECO:0000259" key="9">
    <source>
        <dbReference type="Pfam" id="PF00924"/>
    </source>
</evidence>
<protein>
    <submittedName>
        <fullName evidence="11">Mechanosensitive ion channel family protein</fullName>
    </submittedName>
</protein>
<evidence type="ECO:0000259" key="10">
    <source>
        <dbReference type="Pfam" id="PF21088"/>
    </source>
</evidence>
<dbReference type="InterPro" id="IPR023408">
    <property type="entry name" value="MscS_beta-dom_sf"/>
</dbReference>
<dbReference type="AlphaFoldDB" id="A0A9Q4CBD3"/>
<evidence type="ECO:0000313" key="12">
    <source>
        <dbReference type="Proteomes" id="UP001070238"/>
    </source>
</evidence>